<evidence type="ECO:0000256" key="4">
    <source>
        <dbReference type="ARBA" id="ARBA00022692"/>
    </source>
</evidence>
<dbReference type="GO" id="GO:0008233">
    <property type="term" value="F:peptidase activity"/>
    <property type="evidence" value="ECO:0007669"/>
    <property type="project" value="UniProtKB-KW"/>
</dbReference>
<evidence type="ECO:0000256" key="5">
    <source>
        <dbReference type="ARBA" id="ARBA00022801"/>
    </source>
</evidence>
<feature type="transmembrane region" description="Helical" evidence="8">
    <location>
        <begin position="63"/>
        <end position="82"/>
    </location>
</feature>
<feature type="transmembrane region" description="Helical" evidence="8">
    <location>
        <begin position="243"/>
        <end position="261"/>
    </location>
</feature>
<dbReference type="NCBIfam" id="TIGR02602">
    <property type="entry name" value="8TM_EpsH"/>
    <property type="match status" value="1"/>
</dbReference>
<feature type="transmembrane region" description="Helical" evidence="8">
    <location>
        <begin position="33"/>
        <end position="51"/>
    </location>
</feature>
<feature type="transmembrane region" description="Helical" evidence="8">
    <location>
        <begin position="200"/>
        <end position="223"/>
    </location>
</feature>
<dbReference type="InterPro" id="IPR019127">
    <property type="entry name" value="Exosortase"/>
</dbReference>
<keyword evidence="3" id="KW-0645">Protease</keyword>
<name>A0A1H7T678_9GAMM</name>
<comment type="subcellular location">
    <subcellularLocation>
        <location evidence="1">Cell membrane</location>
        <topology evidence="1">Multi-pass membrane protein</topology>
    </subcellularLocation>
</comment>
<protein>
    <submittedName>
        <fullName evidence="9">Exosortase A</fullName>
    </submittedName>
</protein>
<dbReference type="EMBL" id="FOBI01000023">
    <property type="protein sequence ID" value="SEL80019.1"/>
    <property type="molecule type" value="Genomic_DNA"/>
</dbReference>
<proteinExistence type="predicted"/>
<dbReference type="NCBIfam" id="TIGR04178">
    <property type="entry name" value="exo_archaeo"/>
    <property type="match status" value="1"/>
</dbReference>
<keyword evidence="7 8" id="KW-0472">Membrane</keyword>
<gene>
    <name evidence="9" type="ORF">SAMN05216262_1232</name>
</gene>
<feature type="transmembrane region" description="Helical" evidence="8">
    <location>
        <begin position="113"/>
        <end position="136"/>
    </location>
</feature>
<keyword evidence="6 8" id="KW-1133">Transmembrane helix</keyword>
<feature type="transmembrane region" description="Helical" evidence="8">
    <location>
        <begin position="175"/>
        <end position="193"/>
    </location>
</feature>
<keyword evidence="4 8" id="KW-0812">Transmembrane</keyword>
<evidence type="ECO:0000256" key="8">
    <source>
        <dbReference type="SAM" id="Phobius"/>
    </source>
</evidence>
<dbReference type="InterPro" id="IPR026392">
    <property type="entry name" value="Exo/Archaeosortase_dom"/>
</dbReference>
<dbReference type="STRING" id="641665.GCA_002104455_02319"/>
<dbReference type="Proteomes" id="UP000199297">
    <property type="component" value="Unassembled WGS sequence"/>
</dbReference>
<dbReference type="Pfam" id="PF09721">
    <property type="entry name" value="Exosortase_EpsH"/>
    <property type="match status" value="1"/>
</dbReference>
<feature type="transmembrane region" description="Helical" evidence="8">
    <location>
        <begin position="88"/>
        <end position="106"/>
    </location>
</feature>
<evidence type="ECO:0000256" key="6">
    <source>
        <dbReference type="ARBA" id="ARBA00022989"/>
    </source>
</evidence>
<organism evidence="9 10">
    <name type="scientific">Colwellia chukchiensis</name>
    <dbReference type="NCBI Taxonomy" id="641665"/>
    <lineage>
        <taxon>Bacteria</taxon>
        <taxon>Pseudomonadati</taxon>
        <taxon>Pseudomonadota</taxon>
        <taxon>Gammaproteobacteria</taxon>
        <taxon>Alteromonadales</taxon>
        <taxon>Colwelliaceae</taxon>
        <taxon>Colwellia</taxon>
    </lineage>
</organism>
<evidence type="ECO:0000313" key="9">
    <source>
        <dbReference type="EMBL" id="SEL80019.1"/>
    </source>
</evidence>
<evidence type="ECO:0000256" key="7">
    <source>
        <dbReference type="ARBA" id="ARBA00023136"/>
    </source>
</evidence>
<evidence type="ECO:0000313" key="10">
    <source>
        <dbReference type="Proteomes" id="UP000199297"/>
    </source>
</evidence>
<dbReference type="InterPro" id="IPR013426">
    <property type="entry name" value="EpsH-like"/>
</dbReference>
<dbReference type="AlphaFoldDB" id="A0A1H7T678"/>
<keyword evidence="2" id="KW-1003">Cell membrane</keyword>
<evidence type="ECO:0000256" key="1">
    <source>
        <dbReference type="ARBA" id="ARBA00004651"/>
    </source>
</evidence>
<sequence length="449" mass="50536">MQLIGVFLILLAVSLFNVPVLTTLWRHSFDDGTYSHAYLIPFITLYLFYLLQNAGKLVFRDRLSLPASLLFVLACLALFITSTAQISLGYWCALLAVLISSINMLYRFNKYIVFPSLFLIFILPVWGLLTISLQNISVKAVTYLMSFTGIPTYVEGNFVTIPAGVFEIAGGCSGLRYLIVALAISSLFNFLYIKNIRKALLFFTIAIVGALITNWLRITALILIGEYTNMESSLMEDHNTFGWYLFIPFMVLLFWWGNKIADFDLTRVQAKQTYVASSPQAMTLTLVICVLALSSTSVTRLFAPTPAENMLTSDINIAIKPQIHFYSFVQAENTASTTKLVYSFNGEDLDGKPSYYDNSLIPNDWQLVSQSEHDKDQLIHISNGAKSALILASYAINGQHYASLRAFKITRLKLALKNISQSQLHWQFIPCTRYNCQGELQKLQANIIN</sequence>
<evidence type="ECO:0000256" key="3">
    <source>
        <dbReference type="ARBA" id="ARBA00022670"/>
    </source>
</evidence>
<dbReference type="GO" id="GO:0006508">
    <property type="term" value="P:proteolysis"/>
    <property type="evidence" value="ECO:0007669"/>
    <property type="project" value="UniProtKB-KW"/>
</dbReference>
<dbReference type="GO" id="GO:0005886">
    <property type="term" value="C:plasma membrane"/>
    <property type="evidence" value="ECO:0007669"/>
    <property type="project" value="UniProtKB-SubCell"/>
</dbReference>
<evidence type="ECO:0000256" key="2">
    <source>
        <dbReference type="ARBA" id="ARBA00022475"/>
    </source>
</evidence>
<accession>A0A1H7T678</accession>
<feature type="transmembrane region" description="Helical" evidence="8">
    <location>
        <begin position="281"/>
        <end position="303"/>
    </location>
</feature>
<reference evidence="10" key="1">
    <citation type="submission" date="2016-10" db="EMBL/GenBank/DDBJ databases">
        <authorList>
            <person name="Varghese N."/>
            <person name="Submissions S."/>
        </authorList>
    </citation>
    <scope>NUCLEOTIDE SEQUENCE [LARGE SCALE GENOMIC DNA]</scope>
    <source>
        <strain evidence="10">CGMCC 1.9127</strain>
    </source>
</reference>
<keyword evidence="5" id="KW-0378">Hydrolase</keyword>
<keyword evidence="10" id="KW-1185">Reference proteome</keyword>